<dbReference type="SUPFAM" id="SSF55729">
    <property type="entry name" value="Acyl-CoA N-acyltransferases (Nat)"/>
    <property type="match status" value="1"/>
</dbReference>
<sequence length="163" mass="16926">MLIRPESAADTDAIHAITEHAFRGHPFSDGSEPRIVRGLRAAGALSVSLVAEEDGVVVGHVAVSPVSISDGSPGWFGLGPISVLPARQRQGVGSALMHAALERLRSQGAAGCVLLGDPAYYGRFGFAARPGLVYPGPPVDHFMALPLGGALPQGVVRYHAAFR</sequence>
<dbReference type="RefSeq" id="WP_210803245.1">
    <property type="nucleotide sequence ID" value="NZ_JAGQDE010000015.1"/>
</dbReference>
<evidence type="ECO:0000313" key="4">
    <source>
        <dbReference type="EMBL" id="MBQ0960571.1"/>
    </source>
</evidence>
<dbReference type="InterPro" id="IPR050832">
    <property type="entry name" value="Bact_Acetyltransf"/>
</dbReference>
<evidence type="ECO:0000313" key="5">
    <source>
        <dbReference type="Proteomes" id="UP000678374"/>
    </source>
</evidence>
<dbReference type="Proteomes" id="UP000678374">
    <property type="component" value="Unassembled WGS sequence"/>
</dbReference>
<evidence type="ECO:0000256" key="1">
    <source>
        <dbReference type="ARBA" id="ARBA00022679"/>
    </source>
</evidence>
<proteinExistence type="predicted"/>
<dbReference type="CDD" id="cd04301">
    <property type="entry name" value="NAT_SF"/>
    <property type="match status" value="1"/>
</dbReference>
<evidence type="ECO:0000259" key="3">
    <source>
        <dbReference type="PROSITE" id="PS51186"/>
    </source>
</evidence>
<dbReference type="PANTHER" id="PTHR43877">
    <property type="entry name" value="AMINOALKYLPHOSPHONATE N-ACETYLTRANSFERASE-RELATED-RELATED"/>
    <property type="match status" value="1"/>
</dbReference>
<keyword evidence="2" id="KW-0012">Acyltransferase</keyword>
<dbReference type="AlphaFoldDB" id="A0A940YQB8"/>
<keyword evidence="5" id="KW-1185">Reference proteome</keyword>
<accession>A0A940YQB8</accession>
<organism evidence="4 5">
    <name type="scientific">Ideonella aquatica</name>
    <dbReference type="NCBI Taxonomy" id="2824119"/>
    <lineage>
        <taxon>Bacteria</taxon>
        <taxon>Pseudomonadati</taxon>
        <taxon>Pseudomonadota</taxon>
        <taxon>Betaproteobacteria</taxon>
        <taxon>Burkholderiales</taxon>
        <taxon>Sphaerotilaceae</taxon>
        <taxon>Ideonella</taxon>
    </lineage>
</organism>
<dbReference type="GO" id="GO:0016747">
    <property type="term" value="F:acyltransferase activity, transferring groups other than amino-acyl groups"/>
    <property type="evidence" value="ECO:0007669"/>
    <property type="project" value="InterPro"/>
</dbReference>
<dbReference type="PROSITE" id="PS51186">
    <property type="entry name" value="GNAT"/>
    <property type="match status" value="1"/>
</dbReference>
<dbReference type="EMBL" id="JAGQDE010000015">
    <property type="protein sequence ID" value="MBQ0960571.1"/>
    <property type="molecule type" value="Genomic_DNA"/>
</dbReference>
<dbReference type="InterPro" id="IPR000182">
    <property type="entry name" value="GNAT_dom"/>
</dbReference>
<dbReference type="InterPro" id="IPR016181">
    <property type="entry name" value="Acyl_CoA_acyltransferase"/>
</dbReference>
<gene>
    <name evidence="4" type="ORF">KAK06_16575</name>
</gene>
<name>A0A940YQB8_9BURK</name>
<dbReference type="Pfam" id="PF00583">
    <property type="entry name" value="Acetyltransf_1"/>
    <property type="match status" value="1"/>
</dbReference>
<feature type="domain" description="N-acetyltransferase" evidence="3">
    <location>
        <begin position="1"/>
        <end position="148"/>
    </location>
</feature>
<keyword evidence="1" id="KW-0808">Transferase</keyword>
<comment type="caution">
    <text evidence="4">The sequence shown here is derived from an EMBL/GenBank/DDBJ whole genome shotgun (WGS) entry which is preliminary data.</text>
</comment>
<dbReference type="PANTHER" id="PTHR43877:SF1">
    <property type="entry name" value="ACETYLTRANSFERASE"/>
    <property type="match status" value="1"/>
</dbReference>
<dbReference type="Gene3D" id="3.40.630.30">
    <property type="match status" value="1"/>
</dbReference>
<evidence type="ECO:0000256" key="2">
    <source>
        <dbReference type="ARBA" id="ARBA00023315"/>
    </source>
</evidence>
<reference evidence="4" key="1">
    <citation type="submission" date="2021-04" db="EMBL/GenBank/DDBJ databases">
        <title>The genome sequence of Ideonella sp. 4Y11.</title>
        <authorList>
            <person name="Liu Y."/>
        </authorList>
    </citation>
    <scope>NUCLEOTIDE SEQUENCE</scope>
    <source>
        <strain evidence="4">4Y11</strain>
    </source>
</reference>
<protein>
    <submittedName>
        <fullName evidence="4">N-acetyltransferase</fullName>
    </submittedName>
</protein>